<protein>
    <submittedName>
        <fullName evidence="5">Uncharacterized protein</fullName>
    </submittedName>
</protein>
<dbReference type="PRINTS" id="PR01415">
    <property type="entry name" value="ANKYRIN"/>
</dbReference>
<feature type="repeat" description="ANK" evidence="3">
    <location>
        <begin position="1213"/>
        <end position="1245"/>
    </location>
</feature>
<feature type="repeat" description="ANK" evidence="3">
    <location>
        <begin position="727"/>
        <end position="753"/>
    </location>
</feature>
<sequence length="1376" mass="149276">MAEEEDHIYADKNQCSSSEPSLAGVGSTDSSETESDSDDSYVEDGIVDEVFTDDEDSCELRILDRSLEPYRHLLPVLSTLSIADKIELQNMLYRVGITAALSVSNFLEFESPNALTPPVRDPTQRPLQVLEDRYIEKYGKHEPIGPFGPHLVSMLFKYGIFEDCSEMVSQIREKMGELMGSGQLPQTTITENVENDIAAASLAAVSTSLHRNPPTHQLEILMNAATHEDQSTQECSETDSTSTCSKLDDPKDLYKGSLSSPLTLTDDIVSQGLMNPLPLDDEYERLVGQECDDDDLDDDDDDSDIDSSSLLHSIEDEEAGMMNQDYLLRFAAVMGYEQLLETLVKLGNTEFGTCRYSSPLLEACSAGQLKSVQILLAHDAEINAYTEQGNTPLIFACALGKIEVVKALLEVKSVDAFKRNSNGHDCLMEAACAGHIDIVKYLVENVFNEQFGHEKVHHLADGEKETALTLAAYKGYTDIVEYLLTCYIPSKQELYIALTETCIDGHFDIAKLLLDHDAPVNMKTETFDSPLSMAAGSGNAELVVLLIEKEANIELSNDDQYTPLMEACREGHLNLATIFLDTGARIDSITPNCETALTLAAARGSLPVVKLLLERGANLFLGNPSALYEAAQDGHKDVLQFLIHRLLEKRATQTKEVNEDLNKAFLVSVEMDHKELVEILVSTGVNLDYPGKEGKTALMSAARLGHKTMIKYLIDKGANVNIESSNKESTALSIAAFQGFHEIVQLLLDNGADCTRLLRDNVTCVLEAARHGHTQCVELLLMHYAKHQTTSKPSPISTIAQTGNSSTTSTANRTATTVTTPSSCTHHGEKITGHGPACQQMHQLPGHSPGHPATIGGCQHQHMHPRSSAAHRAARHKQKNKSQGTHGRDCPFHGCANGLPDDPAHLPISPACPDLHLQNYHHMQAAIAAGRSLMTRGRETLTDEQVKQFTDAVSSNMRNMPQGLVEAFDKPFDSSGDSSSSEHLPQESPRTVSASGAGVKRKSSGSKGSEGTIRIAQTSGPTKASNVAVPSLMSEKSLLSQTQFTSKDIREMFQLNAVAPPPALAAAVSACGFEPVTSTGTVTLSRNTSCSHPQEVKKQTHTFTTAPKGKLPTASISITATAGTACSKEVAKVTKGKRTIKSTKDMQKMKELQIASQKAQEKRRNTSDVVDIIDIQTESNHDTALTLACAGGYHDLVELLIRKGADVEHRDKKGFTPLVLAATGGHVECVKHLLEASCMVDAVSERTKDTALSLACSGGRKEVVELLLKANANKEHRNVSDYTPLSLAASGGYIEIIQLLLNAGAEINSRTGSKLCISPLMLAAMNGHEAATKLLLEKGSDINAHIETNRNTALTLACFQGRVEVVRLLLKFQRPA</sequence>
<evidence type="ECO:0000313" key="5">
    <source>
        <dbReference type="EMBL" id="TMS38461.1"/>
    </source>
</evidence>
<dbReference type="Gene3D" id="1.25.40.20">
    <property type="entry name" value="Ankyrin repeat-containing domain"/>
    <property type="match status" value="6"/>
</dbReference>
<feature type="region of interest" description="Disordered" evidence="4">
    <location>
        <begin position="1"/>
        <end position="42"/>
    </location>
</feature>
<name>A0A4U8UYA2_STECR</name>
<feature type="repeat" description="ANK" evidence="3">
    <location>
        <begin position="388"/>
        <end position="410"/>
    </location>
</feature>
<feature type="repeat" description="ANK" evidence="3">
    <location>
        <begin position="1247"/>
        <end position="1279"/>
    </location>
</feature>
<keyword evidence="2 3" id="KW-0040">ANK repeat</keyword>
<feature type="repeat" description="ANK" evidence="3">
    <location>
        <begin position="559"/>
        <end position="591"/>
    </location>
</feature>
<feature type="region of interest" description="Disordered" evidence="4">
    <location>
        <begin position="227"/>
        <end position="249"/>
    </location>
</feature>
<feature type="repeat" description="ANK" evidence="3">
    <location>
        <begin position="1318"/>
        <end position="1347"/>
    </location>
</feature>
<dbReference type="Pfam" id="PF12796">
    <property type="entry name" value="Ank_2"/>
    <property type="match status" value="8"/>
</dbReference>
<dbReference type="PANTHER" id="PTHR23206:SF8">
    <property type="entry name" value="ANKYRIN REPEAT AND KH DOMAIN-CONTAINING 1"/>
    <property type="match status" value="1"/>
</dbReference>
<evidence type="ECO:0000313" key="6">
    <source>
        <dbReference type="Proteomes" id="UP000298663"/>
    </source>
</evidence>
<feature type="repeat" description="ANK" evidence="3">
    <location>
        <begin position="526"/>
        <end position="558"/>
    </location>
</feature>
<feature type="repeat" description="ANK" evidence="3">
    <location>
        <begin position="693"/>
        <end position="725"/>
    </location>
</feature>
<dbReference type="InterPro" id="IPR036770">
    <property type="entry name" value="Ankyrin_rpt-contain_sf"/>
</dbReference>
<feature type="repeat" description="ANK" evidence="3">
    <location>
        <begin position="1180"/>
        <end position="1212"/>
    </location>
</feature>
<dbReference type="SMART" id="SM00248">
    <property type="entry name" value="ANK"/>
    <property type="match status" value="19"/>
</dbReference>
<dbReference type="FunFam" id="1.25.40.20:FF:000041">
    <property type="entry name" value="ankyrin repeat and KH domain-containing protein 1 isoform X1"/>
    <property type="match status" value="1"/>
</dbReference>
<keyword evidence="6" id="KW-1185">Reference proteome</keyword>
<feature type="region of interest" description="Disordered" evidence="4">
    <location>
        <begin position="790"/>
        <end position="827"/>
    </location>
</feature>
<dbReference type="InterPro" id="IPR002110">
    <property type="entry name" value="Ankyrin_rpt"/>
</dbReference>
<feature type="region of interest" description="Disordered" evidence="4">
    <location>
        <begin position="859"/>
        <end position="888"/>
    </location>
</feature>
<evidence type="ECO:0000256" key="2">
    <source>
        <dbReference type="ARBA" id="ARBA00023043"/>
    </source>
</evidence>
<reference evidence="5 6" key="1">
    <citation type="journal article" date="2015" name="Genome Biol.">
        <title>Comparative genomics of Steinernema reveals deeply conserved gene regulatory networks.</title>
        <authorList>
            <person name="Dillman A.R."/>
            <person name="Macchietto M."/>
            <person name="Porter C.F."/>
            <person name="Rogers A."/>
            <person name="Williams B."/>
            <person name="Antoshechkin I."/>
            <person name="Lee M.M."/>
            <person name="Goodwin Z."/>
            <person name="Lu X."/>
            <person name="Lewis E.E."/>
            <person name="Goodrich-Blair H."/>
            <person name="Stock S.P."/>
            <person name="Adams B.J."/>
            <person name="Sternberg P.W."/>
            <person name="Mortazavi A."/>
        </authorList>
    </citation>
    <scope>NUCLEOTIDE SEQUENCE [LARGE SCALE GENOMIC DNA]</scope>
    <source>
        <strain evidence="5 6">ALL</strain>
    </source>
</reference>
<feature type="compositionally biased region" description="Polar residues" evidence="4">
    <location>
        <begin position="790"/>
        <end position="801"/>
    </location>
</feature>
<accession>A0A4U8UYA2</accession>
<dbReference type="PANTHER" id="PTHR23206">
    <property type="entry name" value="MASK PROTEIN"/>
    <property type="match status" value="1"/>
</dbReference>
<dbReference type="STRING" id="34508.A0A4U8UYA2"/>
<feature type="region of interest" description="Disordered" evidence="4">
    <location>
        <begin position="967"/>
        <end position="1025"/>
    </location>
</feature>
<keyword evidence="1" id="KW-0677">Repeat</keyword>
<feature type="repeat" description="ANK" evidence="3">
    <location>
        <begin position="1280"/>
        <end position="1312"/>
    </location>
</feature>
<dbReference type="GO" id="GO:0045087">
    <property type="term" value="P:innate immune response"/>
    <property type="evidence" value="ECO:0007669"/>
    <property type="project" value="TreeGrafter"/>
</dbReference>
<evidence type="ECO:0000256" key="1">
    <source>
        <dbReference type="ARBA" id="ARBA00022737"/>
    </source>
</evidence>
<dbReference type="Proteomes" id="UP000298663">
    <property type="component" value="Chromosome X"/>
</dbReference>
<dbReference type="EMBL" id="CM016762">
    <property type="protein sequence ID" value="TMS38461.1"/>
    <property type="molecule type" value="Genomic_DNA"/>
</dbReference>
<dbReference type="InterPro" id="IPR051631">
    <property type="entry name" value="Ankyrin-KH/SAM_domain"/>
</dbReference>
<evidence type="ECO:0000256" key="3">
    <source>
        <dbReference type="PROSITE-ProRule" id="PRU00023"/>
    </source>
</evidence>
<reference evidence="5 6" key="2">
    <citation type="journal article" date="2019" name="G3 (Bethesda)">
        <title>Hybrid Assembly of the Genome of the Entomopathogenic Nematode Steinernema carpocapsae Identifies the X-Chromosome.</title>
        <authorList>
            <person name="Serra L."/>
            <person name="Macchietto M."/>
            <person name="Macias-Munoz A."/>
            <person name="McGill C.J."/>
            <person name="Rodriguez I.M."/>
            <person name="Rodriguez B."/>
            <person name="Murad R."/>
            <person name="Mortazavi A."/>
        </authorList>
    </citation>
    <scope>NUCLEOTIDE SEQUENCE [LARGE SCALE GENOMIC DNA]</scope>
    <source>
        <strain evidence="5 6">ALL</strain>
    </source>
</reference>
<dbReference type="PROSITE" id="PS50297">
    <property type="entry name" value="ANK_REP_REGION"/>
    <property type="match status" value="10"/>
</dbReference>
<proteinExistence type="predicted"/>
<feature type="compositionally biased region" description="Low complexity" evidence="4">
    <location>
        <begin position="802"/>
        <end position="825"/>
    </location>
</feature>
<feature type="repeat" description="ANK" evidence="3">
    <location>
        <begin position="592"/>
        <end position="624"/>
    </location>
</feature>
<dbReference type="GO" id="GO:0005737">
    <property type="term" value="C:cytoplasm"/>
    <property type="evidence" value="ECO:0007669"/>
    <property type="project" value="TreeGrafter"/>
</dbReference>
<gene>
    <name evidence="5" type="ORF">L596_005181</name>
</gene>
<comment type="caution">
    <text evidence="5">The sequence shown here is derived from an EMBL/GenBank/DDBJ whole genome shotgun (WGS) entry which is preliminary data.</text>
</comment>
<evidence type="ECO:0000256" key="4">
    <source>
        <dbReference type="SAM" id="MobiDB-lite"/>
    </source>
</evidence>
<feature type="repeat" description="ANK" evidence="3">
    <location>
        <begin position="355"/>
        <end position="387"/>
    </location>
</feature>
<organism evidence="5 6">
    <name type="scientific">Steinernema carpocapsae</name>
    <name type="common">Entomopathogenic nematode</name>
    <dbReference type="NCBI Taxonomy" id="34508"/>
    <lineage>
        <taxon>Eukaryota</taxon>
        <taxon>Metazoa</taxon>
        <taxon>Ecdysozoa</taxon>
        <taxon>Nematoda</taxon>
        <taxon>Chromadorea</taxon>
        <taxon>Rhabditida</taxon>
        <taxon>Tylenchina</taxon>
        <taxon>Panagrolaimomorpha</taxon>
        <taxon>Strongyloidoidea</taxon>
        <taxon>Steinernematidae</taxon>
        <taxon>Steinernema</taxon>
    </lineage>
</organism>
<dbReference type="PROSITE" id="PS50088">
    <property type="entry name" value="ANK_REPEAT"/>
    <property type="match status" value="12"/>
</dbReference>
<dbReference type="EMBL" id="AZBU02000001">
    <property type="protein sequence ID" value="TMS38461.1"/>
    <property type="molecule type" value="Genomic_DNA"/>
</dbReference>
<feature type="compositionally biased region" description="Low complexity" evidence="4">
    <location>
        <begin position="232"/>
        <end position="245"/>
    </location>
</feature>
<dbReference type="OrthoDB" id="20872at2759"/>
<feature type="compositionally biased region" description="Acidic residues" evidence="4">
    <location>
        <begin position="31"/>
        <end position="42"/>
    </location>
</feature>
<feature type="compositionally biased region" description="Polar residues" evidence="4">
    <location>
        <begin position="1015"/>
        <end position="1025"/>
    </location>
</feature>
<dbReference type="SUPFAM" id="SSF48403">
    <property type="entry name" value="Ankyrin repeat"/>
    <property type="match status" value="3"/>
</dbReference>